<organism evidence="1 2">
    <name type="scientific">Plantactinospora alkalitolerans</name>
    <dbReference type="NCBI Taxonomy" id="2789879"/>
    <lineage>
        <taxon>Bacteria</taxon>
        <taxon>Bacillati</taxon>
        <taxon>Actinomycetota</taxon>
        <taxon>Actinomycetes</taxon>
        <taxon>Micromonosporales</taxon>
        <taxon>Micromonosporaceae</taxon>
        <taxon>Plantactinospora</taxon>
    </lineage>
</organism>
<protein>
    <submittedName>
        <fullName evidence="1">Uncharacterized protein</fullName>
    </submittedName>
</protein>
<sequence>MPERAGCGIASNPPRRGCDYTGTHLGYFVPDLELDTAYADFDLTLARERRPDGLHGTVSHATDAYPAATAAELTDRYGLVLGSLARDPRTGIGELHGATRAVVPDLST</sequence>
<evidence type="ECO:0000313" key="2">
    <source>
        <dbReference type="Proteomes" id="UP000638560"/>
    </source>
</evidence>
<accession>A0ABS0H937</accession>
<dbReference type="EMBL" id="JADPUN010000407">
    <property type="protein sequence ID" value="MBF9134990.1"/>
    <property type="molecule type" value="Genomic_DNA"/>
</dbReference>
<gene>
    <name evidence="1" type="ORF">I0C86_39620</name>
</gene>
<reference evidence="1 2" key="1">
    <citation type="submission" date="2020-11" db="EMBL/GenBank/DDBJ databases">
        <title>A novel isolate from a Black sea contaminated sediment with potential to produce alkanes: Plantactinospora alkalitolerans sp. nov.</title>
        <authorList>
            <person name="Carro L."/>
            <person name="Veyisoglu A."/>
            <person name="Guven K."/>
            <person name="Schumann P."/>
            <person name="Klenk H.-P."/>
            <person name="Sahin N."/>
        </authorList>
    </citation>
    <scope>NUCLEOTIDE SEQUENCE [LARGE SCALE GENOMIC DNA]</scope>
    <source>
        <strain evidence="1 2">S1510</strain>
    </source>
</reference>
<dbReference type="RefSeq" id="WP_196206456.1">
    <property type="nucleotide sequence ID" value="NZ_JADPUN010000407.1"/>
</dbReference>
<evidence type="ECO:0000313" key="1">
    <source>
        <dbReference type="EMBL" id="MBF9134990.1"/>
    </source>
</evidence>
<name>A0ABS0H937_9ACTN</name>
<dbReference type="Proteomes" id="UP000638560">
    <property type="component" value="Unassembled WGS sequence"/>
</dbReference>
<comment type="caution">
    <text evidence="1">The sequence shown here is derived from an EMBL/GenBank/DDBJ whole genome shotgun (WGS) entry which is preliminary data.</text>
</comment>
<proteinExistence type="predicted"/>
<dbReference type="SUPFAM" id="SSF52777">
    <property type="entry name" value="CoA-dependent acyltransferases"/>
    <property type="match status" value="1"/>
</dbReference>
<dbReference type="Gene3D" id="3.30.559.30">
    <property type="entry name" value="Nonribosomal peptide synthetase, condensation domain"/>
    <property type="match status" value="1"/>
</dbReference>
<keyword evidence="2" id="KW-1185">Reference proteome</keyword>